<dbReference type="WBParaSite" id="SMRG1_4140.1">
    <property type="protein sequence ID" value="SMRG1_4140.1"/>
    <property type="gene ID" value="SMRG1_4140"/>
</dbReference>
<protein>
    <submittedName>
        <fullName evidence="2">Uncharacterized protein</fullName>
    </submittedName>
</protein>
<evidence type="ECO:0000313" key="1">
    <source>
        <dbReference type="Proteomes" id="UP000050790"/>
    </source>
</evidence>
<dbReference type="AlphaFoldDB" id="A0AA84ZRJ9"/>
<sequence>MSSQNFLKFGVEFEGSGQLFTFECPTVYDDIIYKVSQQYVMLSFFTNFTEHSGTIEYYTTEENCRIRTGDVVQLVEIPSRAVEKFISNLDQALDCLVDNRNTTTNTFVNSSCNPLHHLYGPVKQLLMELAIVLQCKQFNRDFVKCEGHCKLFQLVECIDKLDKKFHDEIWSYLLSCLIELSNYAITNRFTISNNALSNDNNNNNNNMKLYPNEVCFTQENNDSKKYLSEEMLIQQDENINQIQYSSTILPMKNVYGIEEFFSWQLVSNEFLSVIIEHCRKETNLECLLNEMKLLLKIITDYPVHIQYVTKQTEQGFVLDLLKIIQSNIVGYKSTVNYNSVRLETLRCEIQNLIMQFLYVIFYYGKQQGHLICLIHQFFENIQFTEVSF</sequence>
<accession>A0AA84ZRJ9</accession>
<reference evidence="2" key="1">
    <citation type="submission" date="2023-11" db="UniProtKB">
        <authorList>
            <consortium name="WormBaseParasite"/>
        </authorList>
    </citation>
    <scope>IDENTIFICATION</scope>
</reference>
<evidence type="ECO:0000313" key="2">
    <source>
        <dbReference type="WBParaSite" id="SMRG1_4140.1"/>
    </source>
</evidence>
<dbReference type="Proteomes" id="UP000050790">
    <property type="component" value="Unassembled WGS sequence"/>
</dbReference>
<proteinExistence type="predicted"/>
<organism evidence="1 2">
    <name type="scientific">Schistosoma margrebowiei</name>
    <dbReference type="NCBI Taxonomy" id="48269"/>
    <lineage>
        <taxon>Eukaryota</taxon>
        <taxon>Metazoa</taxon>
        <taxon>Spiralia</taxon>
        <taxon>Lophotrochozoa</taxon>
        <taxon>Platyhelminthes</taxon>
        <taxon>Trematoda</taxon>
        <taxon>Digenea</taxon>
        <taxon>Strigeidida</taxon>
        <taxon>Schistosomatoidea</taxon>
        <taxon>Schistosomatidae</taxon>
        <taxon>Schistosoma</taxon>
    </lineage>
</organism>
<name>A0AA84ZRJ9_9TREM</name>